<dbReference type="KEGG" id="psi:S70_20430"/>
<dbReference type="CDD" id="cd19132">
    <property type="entry name" value="AKR_AKR5D1_E1"/>
    <property type="match status" value="1"/>
</dbReference>
<dbReference type="AlphaFoldDB" id="A0A140NT80"/>
<dbReference type="InterPro" id="IPR023210">
    <property type="entry name" value="NADP_OxRdtase_dom"/>
</dbReference>
<dbReference type="PIRSF" id="PIRSF000097">
    <property type="entry name" value="AKR"/>
    <property type="match status" value="1"/>
</dbReference>
<evidence type="ECO:0000256" key="6">
    <source>
        <dbReference type="PIRSR" id="PIRSR000097-2"/>
    </source>
</evidence>
<dbReference type="FunFam" id="3.20.20.100:FF:000015">
    <property type="entry name" value="Oxidoreductase, aldo/keto reductase family"/>
    <property type="match status" value="1"/>
</dbReference>
<evidence type="ECO:0000256" key="2">
    <source>
        <dbReference type="ARBA" id="ARBA00022857"/>
    </source>
</evidence>
<comment type="catalytic activity">
    <reaction evidence="4">
        <text>hydroxyacetone + NADP(+) = methylglyoxal + NADPH + H(+)</text>
        <dbReference type="Rhea" id="RHEA:27986"/>
        <dbReference type="ChEBI" id="CHEBI:15378"/>
        <dbReference type="ChEBI" id="CHEBI:17158"/>
        <dbReference type="ChEBI" id="CHEBI:27957"/>
        <dbReference type="ChEBI" id="CHEBI:57783"/>
        <dbReference type="ChEBI" id="CHEBI:58349"/>
    </reaction>
</comment>
<dbReference type="PANTHER" id="PTHR43827:SF3">
    <property type="entry name" value="NADP-DEPENDENT OXIDOREDUCTASE DOMAIN-CONTAINING PROTEIN"/>
    <property type="match status" value="1"/>
</dbReference>
<evidence type="ECO:0000256" key="4">
    <source>
        <dbReference type="ARBA" id="ARBA00049445"/>
    </source>
</evidence>
<evidence type="ECO:0000256" key="3">
    <source>
        <dbReference type="ARBA" id="ARBA00023002"/>
    </source>
</evidence>
<protein>
    <submittedName>
        <fullName evidence="9">2,5-diketo-D-gluconate reductase</fullName>
    </submittedName>
</protein>
<feature type="active site" description="Proton donor" evidence="5">
    <location>
        <position position="49"/>
    </location>
</feature>
<evidence type="ECO:0000256" key="5">
    <source>
        <dbReference type="PIRSR" id="PIRSR000097-1"/>
    </source>
</evidence>
<dbReference type="EMBL" id="CP003488">
    <property type="protein sequence ID" value="AFH95870.1"/>
    <property type="molecule type" value="Genomic_DNA"/>
</dbReference>
<dbReference type="PRINTS" id="PR00069">
    <property type="entry name" value="ALDKETRDTASE"/>
</dbReference>
<evidence type="ECO:0000313" key="10">
    <source>
        <dbReference type="Proteomes" id="UP000005012"/>
    </source>
</evidence>
<keyword evidence="3" id="KW-0560">Oxidoreductase</keyword>
<dbReference type="PATRIC" id="fig|1157951.4.peg.4106"/>
<accession>A0A140NT80</accession>
<evidence type="ECO:0000259" key="8">
    <source>
        <dbReference type="Pfam" id="PF00248"/>
    </source>
</evidence>
<dbReference type="GO" id="GO:0016616">
    <property type="term" value="F:oxidoreductase activity, acting on the CH-OH group of donors, NAD or NADP as acceptor"/>
    <property type="evidence" value="ECO:0007669"/>
    <property type="project" value="UniProtKB-ARBA"/>
</dbReference>
<dbReference type="InterPro" id="IPR018170">
    <property type="entry name" value="Aldo/ket_reductase_CS"/>
</dbReference>
<sequence>MIPSYELLDGFQIPQIGFGTYSLKGLHGVRVIESALSHGYRLLDTAFNYENEGIVGKAIKNSSVPRDQITVTSKLPGRHQQYNNAMHTIQESVARLGLDYVDLYLIHWPNPKRGTFVEAWQALIDSQRSGLIRSIGVCNFLPEHLETLEKETGILPVVNQIELHPNFNQAKQRQYDQSKGIITQSWSPLGRAGDVLSNPTLLNLASRYNKSVSQIIIRWHLQLGALPIPKAAHSSRQIENIDVYDFELSPEDMQAINNLSSANGRLRNQDPAVYEEF</sequence>
<name>A0A140NT80_PROSM</name>
<dbReference type="InterPro" id="IPR020471">
    <property type="entry name" value="AKR"/>
</dbReference>
<dbReference type="Pfam" id="PF00248">
    <property type="entry name" value="Aldo_ket_red"/>
    <property type="match status" value="1"/>
</dbReference>
<feature type="site" description="Lowers pKa of active site Tyr" evidence="7">
    <location>
        <position position="74"/>
    </location>
</feature>
<reference evidence="9 10" key="1">
    <citation type="journal article" date="2012" name="J. Bacteriol.">
        <title>Complete Genome Sequence of Providencia stuartii Clinical Isolate MRSN 2154.</title>
        <authorList>
            <person name="Clifford R.J."/>
            <person name="Hang J."/>
            <person name="Riley M.C."/>
            <person name="Onmus-Leone F."/>
            <person name="Kuschner R.A."/>
            <person name="Lesho E.P."/>
            <person name="Waterman P.E."/>
        </authorList>
    </citation>
    <scope>NUCLEOTIDE SEQUENCE [LARGE SCALE GENOMIC DNA]</scope>
    <source>
        <strain evidence="9 10">MRSN 2154</strain>
    </source>
</reference>
<dbReference type="HOGENOM" id="CLU_023205_0_1_6"/>
<gene>
    <name evidence="9" type="ordered locus">S70_20430</name>
</gene>
<organism evidence="9 10">
    <name type="scientific">Providencia stuartii (strain MRSN 2154)</name>
    <dbReference type="NCBI Taxonomy" id="1157951"/>
    <lineage>
        <taxon>Bacteria</taxon>
        <taxon>Pseudomonadati</taxon>
        <taxon>Pseudomonadota</taxon>
        <taxon>Gammaproteobacteria</taxon>
        <taxon>Enterobacterales</taxon>
        <taxon>Morganellaceae</taxon>
        <taxon>Providencia</taxon>
    </lineage>
</organism>
<dbReference type="InterPro" id="IPR036812">
    <property type="entry name" value="NAD(P)_OxRdtase_dom_sf"/>
</dbReference>
<keyword evidence="2" id="KW-0521">NADP</keyword>
<feature type="binding site" evidence="6">
    <location>
        <position position="107"/>
    </location>
    <ligand>
        <name>substrate</name>
    </ligand>
</feature>
<dbReference type="PROSITE" id="PS00062">
    <property type="entry name" value="ALDOKETO_REDUCTASE_2"/>
    <property type="match status" value="1"/>
</dbReference>
<comment type="similarity">
    <text evidence="1">Belongs to the aldo/keto reductase family.</text>
</comment>
<dbReference type="SUPFAM" id="SSF51430">
    <property type="entry name" value="NAD(P)-linked oxidoreductase"/>
    <property type="match status" value="1"/>
</dbReference>
<reference evidence="10" key="2">
    <citation type="submission" date="2012-04" db="EMBL/GenBank/DDBJ databases">
        <title>Complete genome sequence of Providencia stuartii clinical isolate MRSN 2154.</title>
        <authorList>
            <person name="Clifford R.J."/>
            <person name="Hang J."/>
            <person name="Riley M.C."/>
            <person name="Onmus-Leone F."/>
            <person name="Kuschner R.A."/>
            <person name="Lesho E.P."/>
            <person name="Waterman P.E."/>
        </authorList>
    </citation>
    <scope>NUCLEOTIDE SEQUENCE [LARGE SCALE GENOMIC DNA]</scope>
    <source>
        <strain evidence="10">MRSN 2154</strain>
    </source>
</reference>
<dbReference type="Proteomes" id="UP000005012">
    <property type="component" value="Chromosome"/>
</dbReference>
<proteinExistence type="inferred from homology"/>
<evidence type="ECO:0000313" key="9">
    <source>
        <dbReference type="EMBL" id="AFH95870.1"/>
    </source>
</evidence>
<dbReference type="PANTHER" id="PTHR43827">
    <property type="entry name" value="2,5-DIKETO-D-GLUCONIC ACID REDUCTASE"/>
    <property type="match status" value="1"/>
</dbReference>
<dbReference type="RefSeq" id="WP_014658304.1">
    <property type="nucleotide sequence ID" value="NC_017731.1"/>
</dbReference>
<evidence type="ECO:0000256" key="1">
    <source>
        <dbReference type="ARBA" id="ARBA00007905"/>
    </source>
</evidence>
<evidence type="ECO:0000256" key="7">
    <source>
        <dbReference type="PIRSR" id="PIRSR000097-3"/>
    </source>
</evidence>
<dbReference type="OrthoDB" id="9804790at2"/>
<dbReference type="PROSITE" id="PS00798">
    <property type="entry name" value="ALDOKETO_REDUCTASE_1"/>
    <property type="match status" value="1"/>
</dbReference>
<dbReference type="Gene3D" id="3.20.20.100">
    <property type="entry name" value="NADP-dependent oxidoreductase domain"/>
    <property type="match status" value="1"/>
</dbReference>
<feature type="domain" description="NADP-dependent oxidoreductase" evidence="8">
    <location>
        <begin position="16"/>
        <end position="259"/>
    </location>
</feature>